<sequence length="146" mass="16793">MGSVKYLFCILILLSHNPYVASFFKGSPTEPYIHCATQMLLLFALYETGFIAGKQLYHGVYTDYKRFSISRFFRIFPPCWLMLGLSFLLMPNSMLYLREGGNVFSDIASLDLGDKIFYYASHVFLLINLLFYVSYDKATHSLDSLS</sequence>
<feature type="transmembrane region" description="Helical" evidence="1">
    <location>
        <begin position="72"/>
        <end position="96"/>
    </location>
</feature>
<protein>
    <recommendedName>
        <fullName evidence="4">Acyltransferase 3 domain-containing protein</fullName>
    </recommendedName>
</protein>
<organism evidence="2 3">
    <name type="scientific">Ralstonia pickettii</name>
    <name type="common">Burkholderia pickettii</name>
    <dbReference type="NCBI Taxonomy" id="329"/>
    <lineage>
        <taxon>Bacteria</taxon>
        <taxon>Pseudomonadati</taxon>
        <taxon>Pseudomonadota</taxon>
        <taxon>Betaproteobacteria</taxon>
        <taxon>Burkholderiales</taxon>
        <taxon>Burkholderiaceae</taxon>
        <taxon>Ralstonia</taxon>
    </lineage>
</organism>
<keyword evidence="1" id="KW-0812">Transmembrane</keyword>
<keyword evidence="1" id="KW-0472">Membrane</keyword>
<comment type="caution">
    <text evidence="2">The sequence shown here is derived from an EMBL/GenBank/DDBJ whole genome shotgun (WGS) entry which is preliminary data.</text>
</comment>
<accession>A0ABM9IVY9</accession>
<evidence type="ECO:0008006" key="4">
    <source>
        <dbReference type="Google" id="ProtNLM"/>
    </source>
</evidence>
<feature type="transmembrane region" description="Helical" evidence="1">
    <location>
        <begin position="32"/>
        <end position="52"/>
    </location>
</feature>
<reference evidence="2 3" key="1">
    <citation type="submission" date="2023-07" db="EMBL/GenBank/DDBJ databases">
        <authorList>
            <person name="Peeters C."/>
        </authorList>
    </citation>
    <scope>NUCLEOTIDE SEQUENCE [LARGE SCALE GENOMIC DNA]</scope>
    <source>
        <strain evidence="2 3">R-38712</strain>
    </source>
</reference>
<evidence type="ECO:0000313" key="3">
    <source>
        <dbReference type="Proteomes" id="UP001189303"/>
    </source>
</evidence>
<keyword evidence="1" id="KW-1133">Transmembrane helix</keyword>
<name>A0ABM9IVY9_RALPI</name>
<proteinExistence type="predicted"/>
<dbReference type="EMBL" id="CATWFT010000038">
    <property type="protein sequence ID" value="CAJ0733510.1"/>
    <property type="molecule type" value="Genomic_DNA"/>
</dbReference>
<evidence type="ECO:0000256" key="1">
    <source>
        <dbReference type="SAM" id="Phobius"/>
    </source>
</evidence>
<keyword evidence="3" id="KW-1185">Reference proteome</keyword>
<dbReference type="Proteomes" id="UP001189303">
    <property type="component" value="Unassembled WGS sequence"/>
</dbReference>
<evidence type="ECO:0000313" key="2">
    <source>
        <dbReference type="EMBL" id="CAJ0733510.1"/>
    </source>
</evidence>
<feature type="transmembrane region" description="Helical" evidence="1">
    <location>
        <begin position="116"/>
        <end position="135"/>
    </location>
</feature>
<gene>
    <name evidence="2" type="ORF">R38712_05269</name>
</gene>